<dbReference type="STRING" id="717646.M2NMH0"/>
<feature type="compositionally biased region" description="Polar residues" evidence="3">
    <location>
        <begin position="428"/>
        <end position="448"/>
    </location>
</feature>
<feature type="region of interest" description="Disordered" evidence="3">
    <location>
        <begin position="16"/>
        <end position="546"/>
    </location>
</feature>
<keyword evidence="6" id="KW-1185">Reference proteome</keyword>
<feature type="compositionally biased region" description="Basic and acidic residues" evidence="3">
    <location>
        <begin position="367"/>
        <end position="376"/>
    </location>
</feature>
<feature type="compositionally biased region" description="Polar residues" evidence="3">
    <location>
        <begin position="127"/>
        <end position="146"/>
    </location>
</feature>
<dbReference type="Gene3D" id="1.10.10.10">
    <property type="entry name" value="Winged helix-like DNA-binding domain superfamily/Winged helix DNA-binding domain"/>
    <property type="match status" value="1"/>
</dbReference>
<dbReference type="GeneID" id="19115928"/>
<dbReference type="GO" id="GO:0005829">
    <property type="term" value="C:cytosol"/>
    <property type="evidence" value="ECO:0007669"/>
    <property type="project" value="TreeGrafter"/>
</dbReference>
<evidence type="ECO:0000256" key="3">
    <source>
        <dbReference type="SAM" id="MobiDB-lite"/>
    </source>
</evidence>
<dbReference type="eggNOG" id="KOG2590">
    <property type="taxonomic scope" value="Eukaryota"/>
</dbReference>
<evidence type="ECO:0000313" key="5">
    <source>
        <dbReference type="EMBL" id="EMD00720.1"/>
    </source>
</evidence>
<dbReference type="GO" id="GO:0048255">
    <property type="term" value="P:mRNA stabilization"/>
    <property type="evidence" value="ECO:0007669"/>
    <property type="project" value="InterPro"/>
</dbReference>
<dbReference type="GO" id="GO:0010494">
    <property type="term" value="C:cytoplasmic stress granule"/>
    <property type="evidence" value="ECO:0007669"/>
    <property type="project" value="TreeGrafter"/>
</dbReference>
<dbReference type="InterPro" id="IPR036390">
    <property type="entry name" value="WH_DNA-bd_sf"/>
</dbReference>
<feature type="compositionally biased region" description="Polar residues" evidence="3">
    <location>
        <begin position="73"/>
        <end position="83"/>
    </location>
</feature>
<dbReference type="CDD" id="cd07323">
    <property type="entry name" value="LAM"/>
    <property type="match status" value="1"/>
</dbReference>
<dbReference type="GO" id="GO:0045727">
    <property type="term" value="P:positive regulation of translation"/>
    <property type="evidence" value="ECO:0007669"/>
    <property type="project" value="TreeGrafter"/>
</dbReference>
<dbReference type="Proteomes" id="UP000011761">
    <property type="component" value="Unassembled WGS sequence"/>
</dbReference>
<protein>
    <recommendedName>
        <fullName evidence="4">HTH La-type RNA-binding domain-containing protein</fullName>
    </recommendedName>
</protein>
<feature type="region of interest" description="Disordered" evidence="3">
    <location>
        <begin position="954"/>
        <end position="1011"/>
    </location>
</feature>
<reference evidence="5 6" key="1">
    <citation type="journal article" date="2012" name="PLoS Pathog.">
        <title>Diverse lifestyles and strategies of plant pathogenesis encoded in the genomes of eighteen Dothideomycetes fungi.</title>
        <authorList>
            <person name="Ohm R.A."/>
            <person name="Feau N."/>
            <person name="Henrissat B."/>
            <person name="Schoch C.L."/>
            <person name="Horwitz B.A."/>
            <person name="Barry K.W."/>
            <person name="Condon B.J."/>
            <person name="Copeland A.C."/>
            <person name="Dhillon B."/>
            <person name="Glaser F."/>
            <person name="Hesse C.N."/>
            <person name="Kosti I."/>
            <person name="LaButti K."/>
            <person name="Lindquist E.A."/>
            <person name="Lucas S."/>
            <person name="Salamov A.A."/>
            <person name="Bradshaw R.E."/>
            <person name="Ciuffetti L."/>
            <person name="Hamelin R.C."/>
            <person name="Kema G.H.J."/>
            <person name="Lawrence C."/>
            <person name="Scott J.A."/>
            <person name="Spatafora J.W."/>
            <person name="Turgeon B.G."/>
            <person name="de Wit P.J.G.M."/>
            <person name="Zhong S."/>
            <person name="Goodwin S.B."/>
            <person name="Grigoriev I.V."/>
        </authorList>
    </citation>
    <scope>NUCLEOTIDE SEQUENCE [LARGE SCALE GENOMIC DNA]</scope>
    <source>
        <strain evidence="5 6">UAMH 10762</strain>
    </source>
</reference>
<dbReference type="SMART" id="SM00715">
    <property type="entry name" value="LA"/>
    <property type="match status" value="1"/>
</dbReference>
<dbReference type="InterPro" id="IPR006630">
    <property type="entry name" value="La_HTH"/>
</dbReference>
<feature type="compositionally biased region" description="Basic and acidic residues" evidence="3">
    <location>
        <begin position="282"/>
        <end position="295"/>
    </location>
</feature>
<feature type="compositionally biased region" description="Polar residues" evidence="3">
    <location>
        <begin position="987"/>
        <end position="1004"/>
    </location>
</feature>
<dbReference type="HOGENOM" id="CLU_005100_0_0_1"/>
<dbReference type="Pfam" id="PF21071">
    <property type="entry name" value="LARP1_HEAT"/>
    <property type="match status" value="1"/>
</dbReference>
<gene>
    <name evidence="5" type="ORF">BAUCODRAFT_61582</name>
</gene>
<feature type="compositionally biased region" description="Pro residues" evidence="3">
    <location>
        <begin position="455"/>
        <end position="464"/>
    </location>
</feature>
<dbReference type="OrthoDB" id="340227at2759"/>
<evidence type="ECO:0000313" key="6">
    <source>
        <dbReference type="Proteomes" id="UP000011761"/>
    </source>
</evidence>
<keyword evidence="1 2" id="KW-0694">RNA-binding</keyword>
<dbReference type="RefSeq" id="XP_007671904.1">
    <property type="nucleotide sequence ID" value="XM_007673714.1"/>
</dbReference>
<dbReference type="OMA" id="GIMSAVP"/>
<accession>M2NMH0</accession>
<feature type="region of interest" description="Disordered" evidence="3">
    <location>
        <begin position="561"/>
        <end position="595"/>
    </location>
</feature>
<dbReference type="PANTHER" id="PTHR22792">
    <property type="entry name" value="LUPUS LA PROTEIN-RELATED"/>
    <property type="match status" value="1"/>
</dbReference>
<organism evidence="5 6">
    <name type="scientific">Baudoinia panamericana (strain UAMH 10762)</name>
    <name type="common">Angels' share fungus</name>
    <name type="synonym">Baudoinia compniacensis (strain UAMH 10762)</name>
    <dbReference type="NCBI Taxonomy" id="717646"/>
    <lineage>
        <taxon>Eukaryota</taxon>
        <taxon>Fungi</taxon>
        <taxon>Dikarya</taxon>
        <taxon>Ascomycota</taxon>
        <taxon>Pezizomycotina</taxon>
        <taxon>Dothideomycetes</taxon>
        <taxon>Dothideomycetidae</taxon>
        <taxon>Mycosphaerellales</taxon>
        <taxon>Teratosphaeriaceae</taxon>
        <taxon>Baudoinia</taxon>
    </lineage>
</organism>
<feature type="compositionally biased region" description="Polar residues" evidence="3">
    <location>
        <begin position="474"/>
        <end position="500"/>
    </location>
</feature>
<dbReference type="SUPFAM" id="SSF46785">
    <property type="entry name" value="Winged helix' DNA-binding domain"/>
    <property type="match status" value="1"/>
</dbReference>
<dbReference type="InterPro" id="IPR006607">
    <property type="entry name" value="DM15"/>
</dbReference>
<feature type="compositionally biased region" description="Basic and acidic residues" evidence="3">
    <location>
        <begin position="241"/>
        <end position="251"/>
    </location>
</feature>
<feature type="compositionally biased region" description="Low complexity" evidence="3">
    <location>
        <begin position="108"/>
        <end position="119"/>
    </location>
</feature>
<feature type="compositionally biased region" description="Polar residues" evidence="3">
    <location>
        <begin position="315"/>
        <end position="326"/>
    </location>
</feature>
<dbReference type="KEGG" id="bcom:BAUCODRAFT_61582"/>
<dbReference type="PROSITE" id="PS50961">
    <property type="entry name" value="HTH_LA"/>
    <property type="match status" value="1"/>
</dbReference>
<dbReference type="GO" id="GO:0000339">
    <property type="term" value="F:RNA cap binding"/>
    <property type="evidence" value="ECO:0007669"/>
    <property type="project" value="InterPro"/>
</dbReference>
<dbReference type="Pfam" id="PF05383">
    <property type="entry name" value="La"/>
    <property type="match status" value="1"/>
</dbReference>
<feature type="compositionally biased region" description="Polar residues" evidence="3">
    <location>
        <begin position="890"/>
        <end position="899"/>
    </location>
</feature>
<sequence length="1180" mass="128280">MAVVNVSSGGFSYAQAAKGRSPAMKAQASASKPASGGPGTAPNTPMMLPVVSTGASNWADDMEASVSEKTPDSSKPVTESGRSASLKESAVERAKSEDKAHQASSGVSSPDLTATPSTTTKDDDSSFAQTNGTSSESTWETKSQVSEPAWIAERKERQAKSQINDSMAKNEKKAEESSFQPPTIVKPVVLQEAPPPPVNFWKQRAEERQKTQTATPQPAPPSSLAPRVGSNVSSDVGATRENQRPRAESRRKANSVGNILQGAGFTSGAAGLQRKTSSAQTRRTDDVRTNDREQGSRPCTTGAPSATGARRNPQERVSLSNLQSAPDTFRDEVSWPTPETAQEQDRKDALSKPGAEAVEDDVTPTQKPRDKPKWTHLEVVPTVIFETPIIPLRGQSSRDRGGRGSTRGRGSGRGGVGNGNSSDRAMHRNSSTQADGDTDTSTLRGHSNTADREAMPPPPRPNHPANPSKVGSEDATQQDAVSTWLESQSNMSRTKSPSQIDTERSGTDAGSGDTIPEPIPRHEVTGAQTEVGQRPGKPAHENGYGANSYRTVASDVRREPRNYDNHKEPAMNGSIRGSKRTGRGRGGGGAREFANGHSTTRTYINADFPGASPYTMPPSPSAYHSLGGAHFAYPSSNRGGWARGNPRSQSIPIENYYPRNGFAYGAHSQLQPVPHYVPGMYDFNGYPMTAVPYGPQAEQHFLLPMVITQLDYYFSIDNLLKDMYLRKNMDSQGFVLLDVVARFNRMQQLTDERNVLKEACLMSNAVEIRVGEDGKERVRKREGYEQFVVPMDEREPSAQNDGPNELRLPDRTAVPAFTGTPTRGPASAGIPSVQQRYDRHSYDAVYSPMNGMVSHPAAYSTMPEPADADGLHAEDLRGRAPRSPARENAVSPTCQSTPVNDRDIEPDAFADDQMSTLLLITRSKSNVSYHTASARTFSNGSIDSRSIFGELEKSSTNGAHMPQTTNGDIPEKTTSNGMPATDGDASVPSQGMTSPSSNTTNPLERSTGGGSNSVTLPEIYWMKEQTSPSQNLPNDTTPEPYIGLRYKALSQREQAATGNCPYDLQVLYQFWSHFLIRNFNARMYDEFKYFAHSDSQDRCSYVGLLNLAKFYDQALQSHNSIRDRVVKDYVEMVRTEPAGLEGTAFKSLRSAWRNGALNLKNRKKLLDVVDGSLKARLDED</sequence>
<evidence type="ECO:0000256" key="1">
    <source>
        <dbReference type="ARBA" id="ARBA00022884"/>
    </source>
</evidence>
<dbReference type="InterPro" id="IPR045180">
    <property type="entry name" value="La_dom_prot"/>
</dbReference>
<dbReference type="AlphaFoldDB" id="M2NMH0"/>
<feature type="compositionally biased region" description="Polar residues" evidence="3">
    <location>
        <begin position="954"/>
        <end position="978"/>
    </location>
</feature>
<feature type="region of interest" description="Disordered" evidence="3">
    <location>
        <begin position="880"/>
        <end position="902"/>
    </location>
</feature>
<name>M2NMH0_BAUPA</name>
<proteinExistence type="predicted"/>
<feature type="compositionally biased region" description="Basic and acidic residues" evidence="3">
    <location>
        <begin position="89"/>
        <end position="101"/>
    </location>
</feature>
<feature type="domain" description="HTH La-type RNA-binding" evidence="4">
    <location>
        <begin position="696"/>
        <end position="787"/>
    </location>
</feature>
<dbReference type="PANTHER" id="PTHR22792:SF132">
    <property type="entry name" value="LA-RELATED PROTEIN 1"/>
    <property type="match status" value="1"/>
</dbReference>
<dbReference type="InterPro" id="IPR036388">
    <property type="entry name" value="WH-like_DNA-bd_sf"/>
</dbReference>
<dbReference type="EMBL" id="KB445550">
    <property type="protein sequence ID" value="EMD00720.1"/>
    <property type="molecule type" value="Genomic_DNA"/>
</dbReference>
<feature type="compositionally biased region" description="Gly residues" evidence="3">
    <location>
        <begin position="403"/>
        <end position="418"/>
    </location>
</feature>
<evidence type="ECO:0000259" key="4">
    <source>
        <dbReference type="PROSITE" id="PS50961"/>
    </source>
</evidence>
<evidence type="ECO:0000256" key="2">
    <source>
        <dbReference type="PROSITE-ProRule" id="PRU00332"/>
    </source>
</evidence>